<dbReference type="Proteomes" id="UP000064967">
    <property type="component" value="Chromosome"/>
</dbReference>
<proteinExistence type="predicted"/>
<name>A0A0K1Q5T1_9BACT</name>
<evidence type="ECO:0000313" key="1">
    <source>
        <dbReference type="EMBL" id="AKV01186.1"/>
    </source>
</evidence>
<reference evidence="1 2" key="1">
    <citation type="submission" date="2015-08" db="EMBL/GenBank/DDBJ databases">
        <authorList>
            <person name="Babu N.S."/>
            <person name="Beckwith C.J."/>
            <person name="Beseler K.G."/>
            <person name="Brison A."/>
            <person name="Carone J.V."/>
            <person name="Caskin T.P."/>
            <person name="Diamond M."/>
            <person name="Durham M.E."/>
            <person name="Foxe J.M."/>
            <person name="Go M."/>
            <person name="Henderson B.A."/>
            <person name="Jones I.B."/>
            <person name="McGettigan J.A."/>
            <person name="Micheletti S.J."/>
            <person name="Nasrallah M.E."/>
            <person name="Ortiz D."/>
            <person name="Piller C.R."/>
            <person name="Privatt S.R."/>
            <person name="Schneider S.L."/>
            <person name="Sharp S."/>
            <person name="Smith T.C."/>
            <person name="Stanton J.D."/>
            <person name="Ullery H.E."/>
            <person name="Wilson R.J."/>
            <person name="Serrano M.G."/>
            <person name="Buck G."/>
            <person name="Lee V."/>
            <person name="Wang Y."/>
            <person name="Carvalho R."/>
            <person name="Voegtly L."/>
            <person name="Shi R."/>
            <person name="Duckworth R."/>
            <person name="Johnson A."/>
            <person name="Loviza R."/>
            <person name="Walstead R."/>
            <person name="Shah Z."/>
            <person name="Kiflezghi M."/>
            <person name="Wade K."/>
            <person name="Ball S.L."/>
            <person name="Bradley K.W."/>
            <person name="Asai D.J."/>
            <person name="Bowman C.A."/>
            <person name="Russell D.A."/>
            <person name="Pope W.H."/>
            <person name="Jacobs-Sera D."/>
            <person name="Hendrix R.W."/>
            <person name="Hatfull G.F."/>
        </authorList>
    </citation>
    <scope>NUCLEOTIDE SEQUENCE [LARGE SCALE GENOMIC DNA]</scope>
    <source>
        <strain evidence="1 2">DSM 27648</strain>
    </source>
</reference>
<sequence length="43" mass="4637">MVPRGPTGRQGEPGKSSRFCDVFCVTETPPSRKPEFSPCPAPC</sequence>
<protein>
    <submittedName>
        <fullName evidence="1">Uncharacterized protein</fullName>
    </submittedName>
</protein>
<gene>
    <name evidence="1" type="ORF">AKJ09_07849</name>
</gene>
<dbReference type="KEGG" id="llu:AKJ09_07849"/>
<dbReference type="AlphaFoldDB" id="A0A0K1Q5T1"/>
<evidence type="ECO:0000313" key="2">
    <source>
        <dbReference type="Proteomes" id="UP000064967"/>
    </source>
</evidence>
<dbReference type="STRING" id="1391654.AKJ09_07849"/>
<dbReference type="EMBL" id="CP012333">
    <property type="protein sequence ID" value="AKV01186.1"/>
    <property type="molecule type" value="Genomic_DNA"/>
</dbReference>
<keyword evidence="2" id="KW-1185">Reference proteome</keyword>
<accession>A0A0K1Q5T1</accession>
<organism evidence="1 2">
    <name type="scientific">Labilithrix luteola</name>
    <dbReference type="NCBI Taxonomy" id="1391654"/>
    <lineage>
        <taxon>Bacteria</taxon>
        <taxon>Pseudomonadati</taxon>
        <taxon>Myxococcota</taxon>
        <taxon>Polyangia</taxon>
        <taxon>Polyangiales</taxon>
        <taxon>Labilitrichaceae</taxon>
        <taxon>Labilithrix</taxon>
    </lineage>
</organism>